<reference evidence="1" key="1">
    <citation type="submission" date="2014-09" db="EMBL/GenBank/DDBJ databases">
        <authorList>
            <person name="Magalhaes I.L.F."/>
            <person name="Oliveira U."/>
            <person name="Santos F.R."/>
            <person name="Vidigal T.H.D.A."/>
            <person name="Brescovit A.D."/>
            <person name="Santos A.J."/>
        </authorList>
    </citation>
    <scope>NUCLEOTIDE SEQUENCE</scope>
    <source>
        <tissue evidence="1">Shoot tissue taken approximately 20 cm above the soil surface</tissue>
    </source>
</reference>
<organism evidence="1">
    <name type="scientific">Arundo donax</name>
    <name type="common">Giant reed</name>
    <name type="synonym">Donax arundinaceus</name>
    <dbReference type="NCBI Taxonomy" id="35708"/>
    <lineage>
        <taxon>Eukaryota</taxon>
        <taxon>Viridiplantae</taxon>
        <taxon>Streptophyta</taxon>
        <taxon>Embryophyta</taxon>
        <taxon>Tracheophyta</taxon>
        <taxon>Spermatophyta</taxon>
        <taxon>Magnoliopsida</taxon>
        <taxon>Liliopsida</taxon>
        <taxon>Poales</taxon>
        <taxon>Poaceae</taxon>
        <taxon>PACMAD clade</taxon>
        <taxon>Arundinoideae</taxon>
        <taxon>Arundineae</taxon>
        <taxon>Arundo</taxon>
    </lineage>
</organism>
<protein>
    <submittedName>
        <fullName evidence="1">Uncharacterized protein</fullName>
    </submittedName>
</protein>
<evidence type="ECO:0000313" key="1">
    <source>
        <dbReference type="EMBL" id="JAD88675.1"/>
    </source>
</evidence>
<reference evidence="1" key="2">
    <citation type="journal article" date="2015" name="Data Brief">
        <title>Shoot transcriptome of the giant reed, Arundo donax.</title>
        <authorList>
            <person name="Barrero R.A."/>
            <person name="Guerrero F.D."/>
            <person name="Moolhuijzen P."/>
            <person name="Goolsby J.A."/>
            <person name="Tidwell J."/>
            <person name="Bellgard S.E."/>
            <person name="Bellgard M.I."/>
        </authorList>
    </citation>
    <scope>NUCLEOTIDE SEQUENCE</scope>
    <source>
        <tissue evidence="1">Shoot tissue taken approximately 20 cm above the soil surface</tissue>
    </source>
</reference>
<proteinExistence type="predicted"/>
<dbReference type="AlphaFoldDB" id="A0A0A9DSQ3"/>
<dbReference type="EMBL" id="GBRH01209220">
    <property type="protein sequence ID" value="JAD88675.1"/>
    <property type="molecule type" value="Transcribed_RNA"/>
</dbReference>
<sequence>MFKELKRILYSKRVVLLNHKSFIKTNLRFSG</sequence>
<accession>A0A0A9DSQ3</accession>
<name>A0A0A9DSQ3_ARUDO</name>